<feature type="binding site" evidence="12">
    <location>
        <position position="551"/>
    </location>
    <ligand>
        <name>NADP(+)</name>
        <dbReference type="ChEBI" id="CHEBI:58349"/>
    </ligand>
</feature>
<dbReference type="PANTHER" id="PTHR19384:SF10">
    <property type="entry name" value="NADPH-DEPENDENT DIFLAVIN OXIDOREDUCTASE 1"/>
    <property type="match status" value="1"/>
</dbReference>
<dbReference type="InterPro" id="IPR003097">
    <property type="entry name" value="CysJ-like_FAD-binding"/>
</dbReference>
<dbReference type="InterPro" id="IPR001094">
    <property type="entry name" value="Flavdoxin-like"/>
</dbReference>
<comment type="similarity">
    <text evidence="12">In the N-terminal section; belongs to the flavodoxin family.</text>
</comment>
<comment type="caution">
    <text evidence="12">Lacks conserved residue(s) required for the propagation of feature annotation.</text>
</comment>
<organism evidence="15 16">
    <name type="scientific">Coemansia spiralis</name>
    <dbReference type="NCBI Taxonomy" id="417178"/>
    <lineage>
        <taxon>Eukaryota</taxon>
        <taxon>Fungi</taxon>
        <taxon>Fungi incertae sedis</taxon>
        <taxon>Zoopagomycota</taxon>
        <taxon>Kickxellomycotina</taxon>
        <taxon>Kickxellomycetes</taxon>
        <taxon>Kickxellales</taxon>
        <taxon>Kickxellaceae</taxon>
        <taxon>Coemansia</taxon>
    </lineage>
</organism>
<comment type="catalytic activity">
    <reaction evidence="9">
        <text>2 oxidized [2Fe-2S]-[protein] + NADPH = 2 reduced [2Fe-2S]-[protein] + NADP(+) + H(+)</text>
        <dbReference type="Rhea" id="RHEA:67716"/>
        <dbReference type="Rhea" id="RHEA-COMP:17327"/>
        <dbReference type="Rhea" id="RHEA-COMP:17328"/>
        <dbReference type="ChEBI" id="CHEBI:15378"/>
        <dbReference type="ChEBI" id="CHEBI:33737"/>
        <dbReference type="ChEBI" id="CHEBI:33738"/>
        <dbReference type="ChEBI" id="CHEBI:57783"/>
        <dbReference type="ChEBI" id="CHEBI:58349"/>
    </reaction>
    <physiologicalReaction direction="left-to-right" evidence="9">
        <dbReference type="Rhea" id="RHEA:67717"/>
    </physiologicalReaction>
</comment>
<keyword evidence="8 12" id="KW-0560">Oxidoreductase</keyword>
<dbReference type="PROSITE" id="PS50902">
    <property type="entry name" value="FLAVODOXIN_LIKE"/>
    <property type="match status" value="1"/>
</dbReference>
<comment type="function">
    <text evidence="10">NADPH-dependent reductase which is a central component of the cytosolic iron-sulfur (Fe-S) protein assembly (CIA) machinery. Transfers electrons from NADPH via its FAD and FMN prosthetic groups to the [2Fe-2S] cluster of CIAPIN1, another key component of the CIA machinery. In turn, this reduced cluster provides electrons for assembly of cytosolic iron-sulfur cluster proteins. It can also reduce the [2Fe-2S] cluster of CISD1 and activate this protein implicated in Fe/S cluster repair. In vitro can fully activate methionine synthase/MTR in the presence of soluble cytochrome b5/CYB5A.</text>
</comment>
<name>A0A9W8FXX1_9FUNG</name>
<sequence>MAASMTDKRDLLILYGSQTGYAEDTARRISRQAWRRHFTAQVLAMDQIDIAAFFATTSPVIFVCSTTGQGDEPDNMRRFWRLLLRKSIPHDALDAMAFAVFGLGDSSYQKFNFPAKRLCRRLAQLGAAPMIERGDGDDQHYLGVDGALDPWLDKLWGVLLDRFPLPAPIVPEDVPPDAAVGVELADSAGLALDVDTSAPVAPESHKATLVAAERISAADHFQDVRHFRFELEDHSTAPIWNPGDCATLRPSNLQCDVDEFLDLVGWTAKADALLQITPKQELLPSWLPTQTTLRWLCTHYFDITAVPRRSFFEMLFYFSQHDEEREKLHDFSSSSGQDDLHAYCMRPRRTIVETLSDFPHSRIPLAYMFDILPAIAERSFSISSACAATPATVDLTVAIVHYKTLIRKPRVGLCTKWLMQMPLGQNVGLRFTKGTMKLPTDPTTPIIMVGPGTGIAAFMAFIQQRRKDNANANYLFFGCRSESKDFYYRRLLEEWVAEDTLRLFCAFSRDQIAKLYVQDRIRQNAELMWSLIDKQKAAVYVSGNANRMPDDVRHAFIDVVAANAGVSSTEAEEYVKSMVKAGRYQEECWY</sequence>
<evidence type="ECO:0000256" key="3">
    <source>
        <dbReference type="ARBA" id="ARBA00022490"/>
    </source>
</evidence>
<dbReference type="Proteomes" id="UP001151518">
    <property type="component" value="Unassembled WGS sequence"/>
</dbReference>
<dbReference type="SUPFAM" id="SSF52218">
    <property type="entry name" value="Flavoproteins"/>
    <property type="match status" value="1"/>
</dbReference>
<dbReference type="GO" id="GO:0010181">
    <property type="term" value="F:FMN binding"/>
    <property type="evidence" value="ECO:0007669"/>
    <property type="project" value="UniProtKB-UniRule"/>
</dbReference>
<dbReference type="EMBL" id="JANBTW010000126">
    <property type="protein sequence ID" value="KAJ2670371.1"/>
    <property type="molecule type" value="Genomic_DNA"/>
</dbReference>
<keyword evidence="5 12" id="KW-0288">FMN</keyword>
<dbReference type="InterPro" id="IPR029039">
    <property type="entry name" value="Flavoprotein-like_sf"/>
</dbReference>
<keyword evidence="7 12" id="KW-0521">NADP</keyword>
<comment type="cofactor">
    <cofactor evidence="2 12">
        <name>FAD</name>
        <dbReference type="ChEBI" id="CHEBI:57692"/>
    </cofactor>
</comment>
<dbReference type="OrthoDB" id="1856718at2759"/>
<dbReference type="GO" id="GO:0050660">
    <property type="term" value="F:flavin adenine dinucleotide binding"/>
    <property type="evidence" value="ECO:0007669"/>
    <property type="project" value="UniProtKB-UniRule"/>
</dbReference>
<dbReference type="Gene3D" id="2.40.30.10">
    <property type="entry name" value="Translation factors"/>
    <property type="match status" value="1"/>
</dbReference>
<comment type="similarity">
    <text evidence="12">In the C-terminal section; belongs to the flavoprotein pyridine nucleotide cytochrome reductase family.</text>
</comment>
<dbReference type="PANTHER" id="PTHR19384">
    <property type="entry name" value="NITRIC OXIDE SYNTHASE-RELATED"/>
    <property type="match status" value="1"/>
</dbReference>
<dbReference type="Pfam" id="PF00667">
    <property type="entry name" value="FAD_binding_1"/>
    <property type="match status" value="1"/>
</dbReference>
<dbReference type="FunFam" id="1.20.990.10:FF:000008">
    <property type="entry name" value="NADPH-dependent diflavin oxidoreductase 1"/>
    <property type="match status" value="1"/>
</dbReference>
<feature type="binding site" evidence="12">
    <location>
        <position position="138"/>
    </location>
    <ligand>
        <name>FMN</name>
        <dbReference type="ChEBI" id="CHEBI:58210"/>
    </ligand>
</feature>
<dbReference type="FunFam" id="3.40.50.80:FF:000030">
    <property type="entry name" value="NADPH-dependent diflavin oxidoreductase 1"/>
    <property type="match status" value="1"/>
</dbReference>
<dbReference type="PROSITE" id="PS51384">
    <property type="entry name" value="FAD_FR"/>
    <property type="match status" value="1"/>
</dbReference>
<dbReference type="InterPro" id="IPR017927">
    <property type="entry name" value="FAD-bd_FR_type"/>
</dbReference>
<feature type="domain" description="Flavodoxin-like" evidence="13">
    <location>
        <begin position="11"/>
        <end position="156"/>
    </location>
</feature>
<reference evidence="15" key="1">
    <citation type="submission" date="2022-07" db="EMBL/GenBank/DDBJ databases">
        <title>Phylogenomic reconstructions and comparative analyses of Kickxellomycotina fungi.</title>
        <authorList>
            <person name="Reynolds N.K."/>
            <person name="Stajich J.E."/>
            <person name="Barry K."/>
            <person name="Grigoriev I.V."/>
            <person name="Crous P."/>
            <person name="Smith M.E."/>
        </authorList>
    </citation>
    <scope>NUCLEOTIDE SEQUENCE</scope>
    <source>
        <strain evidence="15">NRRL 3115</strain>
    </source>
</reference>
<dbReference type="Pfam" id="PF00258">
    <property type="entry name" value="Flavodoxin_1"/>
    <property type="match status" value="1"/>
</dbReference>
<dbReference type="GO" id="GO:0005829">
    <property type="term" value="C:cytosol"/>
    <property type="evidence" value="ECO:0007669"/>
    <property type="project" value="TreeGrafter"/>
</dbReference>
<dbReference type="InterPro" id="IPR028879">
    <property type="entry name" value="NDOR1"/>
</dbReference>
<comment type="cofactor">
    <cofactor evidence="1 12">
        <name>FMN</name>
        <dbReference type="ChEBI" id="CHEBI:58210"/>
    </cofactor>
</comment>
<dbReference type="GO" id="GO:0016226">
    <property type="term" value="P:iron-sulfur cluster assembly"/>
    <property type="evidence" value="ECO:0007669"/>
    <property type="project" value="UniProtKB-UniRule"/>
</dbReference>
<evidence type="ECO:0000313" key="15">
    <source>
        <dbReference type="EMBL" id="KAJ2670371.1"/>
    </source>
</evidence>
<evidence type="ECO:0000256" key="8">
    <source>
        <dbReference type="ARBA" id="ARBA00023002"/>
    </source>
</evidence>
<keyword evidence="6 12" id="KW-0274">FAD</keyword>
<comment type="similarity">
    <text evidence="12">Belongs to the NADPH-dependent diflavin oxidoreductase NDOR1 family.</text>
</comment>
<dbReference type="GO" id="GO:0005634">
    <property type="term" value="C:nucleus"/>
    <property type="evidence" value="ECO:0007669"/>
    <property type="project" value="UniProtKB-ARBA"/>
</dbReference>
<feature type="binding site" evidence="12">
    <location>
        <begin position="378"/>
        <end position="381"/>
    </location>
    <ligand>
        <name>FAD</name>
        <dbReference type="ChEBI" id="CHEBI:57692"/>
    </ligand>
</feature>
<comment type="subunit">
    <text evidence="11">Interacts with CIAPIN1; as part of the cytosolic iron-sulfur (Fe-S) protein assembly (CIA) machinery. Interacts with DCPS.</text>
</comment>
<dbReference type="GO" id="GO:0160246">
    <property type="term" value="F:NADPH-iron-sulfur [2Fe-2S] protein oxidoreductase activity"/>
    <property type="evidence" value="ECO:0007669"/>
    <property type="project" value="InterPro"/>
</dbReference>
<keyword evidence="3 12" id="KW-0963">Cytoplasm</keyword>
<dbReference type="GO" id="GO:0050661">
    <property type="term" value="F:NADP binding"/>
    <property type="evidence" value="ECO:0007669"/>
    <property type="project" value="UniProtKB-UniRule"/>
</dbReference>
<dbReference type="InterPro" id="IPR001433">
    <property type="entry name" value="OxRdtase_FAD/NAD-bd"/>
</dbReference>
<dbReference type="Pfam" id="PF00175">
    <property type="entry name" value="NAD_binding_1"/>
    <property type="match status" value="1"/>
</dbReference>
<feature type="binding site" evidence="12">
    <location>
        <position position="348"/>
    </location>
    <ligand>
        <name>FAD</name>
        <dbReference type="ChEBI" id="CHEBI:57692"/>
    </ligand>
</feature>
<dbReference type="FunFam" id="3.40.50.360:FF:000015">
    <property type="entry name" value="NADPH-dependent diflavin oxidoreductase 1"/>
    <property type="match status" value="1"/>
</dbReference>
<evidence type="ECO:0000256" key="2">
    <source>
        <dbReference type="ARBA" id="ARBA00001974"/>
    </source>
</evidence>
<dbReference type="InterPro" id="IPR039261">
    <property type="entry name" value="FNR_nucleotide-bd"/>
</dbReference>
<evidence type="ECO:0000256" key="6">
    <source>
        <dbReference type="ARBA" id="ARBA00022827"/>
    </source>
</evidence>
<evidence type="ECO:0000259" key="14">
    <source>
        <dbReference type="PROSITE" id="PS51384"/>
    </source>
</evidence>
<evidence type="ECO:0000256" key="5">
    <source>
        <dbReference type="ARBA" id="ARBA00022643"/>
    </source>
</evidence>
<dbReference type="GO" id="GO:0005739">
    <property type="term" value="C:mitochondrion"/>
    <property type="evidence" value="ECO:0007669"/>
    <property type="project" value="UniProtKB-SubCell"/>
</dbReference>
<feature type="binding site" evidence="12">
    <location>
        <begin position="508"/>
        <end position="509"/>
    </location>
    <ligand>
        <name>NADP(+)</name>
        <dbReference type="ChEBI" id="CHEBI:58349"/>
    </ligand>
</feature>
<feature type="binding site" evidence="12">
    <location>
        <position position="589"/>
    </location>
    <ligand>
        <name>FAD</name>
        <dbReference type="ChEBI" id="CHEBI:57692"/>
    </ligand>
</feature>
<evidence type="ECO:0000256" key="11">
    <source>
        <dbReference type="ARBA" id="ARBA00063044"/>
    </source>
</evidence>
<evidence type="ECO:0000256" key="1">
    <source>
        <dbReference type="ARBA" id="ARBA00001917"/>
    </source>
</evidence>
<evidence type="ECO:0000256" key="9">
    <source>
        <dbReference type="ARBA" id="ARBA00052174"/>
    </source>
</evidence>
<evidence type="ECO:0000256" key="7">
    <source>
        <dbReference type="ARBA" id="ARBA00022857"/>
    </source>
</evidence>
<dbReference type="PRINTS" id="PR00371">
    <property type="entry name" value="FPNCR"/>
</dbReference>
<comment type="subcellular location">
    <subcellularLocation>
        <location evidence="12">Cytoplasm</location>
    </subcellularLocation>
    <subcellularLocation>
        <location evidence="12">Mitochondrion</location>
    </subcellularLocation>
    <text evidence="12">Relocalizes to mitochondria after H(2)O(2) exposure.</text>
</comment>
<dbReference type="Gene3D" id="3.40.50.360">
    <property type="match status" value="1"/>
</dbReference>
<dbReference type="InterPro" id="IPR001709">
    <property type="entry name" value="Flavoprot_Pyr_Nucl_cyt_Rdtase"/>
</dbReference>
<feature type="binding site" evidence="12">
    <location>
        <begin position="65"/>
        <end position="68"/>
    </location>
    <ligand>
        <name>FMN</name>
        <dbReference type="ChEBI" id="CHEBI:58210"/>
    </ligand>
</feature>
<feature type="domain" description="FAD-binding FR-type" evidence="14">
    <location>
        <begin position="202"/>
        <end position="439"/>
    </location>
</feature>
<dbReference type="SUPFAM" id="SSF63380">
    <property type="entry name" value="Riboflavin synthase domain-like"/>
    <property type="match status" value="1"/>
</dbReference>
<comment type="caution">
    <text evidence="15">The sequence shown here is derived from an EMBL/GenBank/DDBJ whole genome shotgun (WGS) entry which is preliminary data.</text>
</comment>
<feature type="binding site" evidence="12">
    <location>
        <begin position="412"/>
        <end position="415"/>
    </location>
    <ligand>
        <name>FAD</name>
        <dbReference type="ChEBI" id="CHEBI:57692"/>
    </ligand>
</feature>
<dbReference type="Gene3D" id="3.40.50.80">
    <property type="entry name" value="Nucleotide-binding domain of ferredoxin-NADP reductase (FNR) module"/>
    <property type="match status" value="1"/>
</dbReference>
<dbReference type="Gene3D" id="1.20.990.10">
    <property type="entry name" value="NADPH-cytochrome p450 Reductase, Chain A, domain 3"/>
    <property type="match status" value="1"/>
</dbReference>
<keyword evidence="4 12" id="KW-0285">Flavoprotein</keyword>
<proteinExistence type="inferred from homology"/>
<dbReference type="HAMAP" id="MF_03178">
    <property type="entry name" value="NDOR1"/>
    <property type="match status" value="1"/>
</dbReference>
<dbReference type="GO" id="GO:0016651">
    <property type="term" value="F:oxidoreductase activity, acting on NAD(P)H"/>
    <property type="evidence" value="ECO:0007669"/>
    <property type="project" value="UniProtKB-UniRule"/>
</dbReference>
<evidence type="ECO:0000259" key="13">
    <source>
        <dbReference type="PROSITE" id="PS50902"/>
    </source>
</evidence>
<dbReference type="EC" id="1.18.1.-" evidence="12"/>
<dbReference type="PRINTS" id="PR00369">
    <property type="entry name" value="FLAVODOXIN"/>
</dbReference>
<comment type="subunit">
    <text evidence="12">Interacts with DRE2; as part of the cytosolic iron-sulfur (Fe-S) protein assembly (CIA) machinery.</text>
</comment>
<comment type="function">
    <text evidence="12">NADPH-dependent reductase which is a central component of the cytosolic iron-sulfur (Fe-S) protein assembly (CIA) machinery. Transfers electrons from NADPH via its FAD and FMN prosthetic groups to the [2Fe-2S] cluster of DRE2, another key component of the CIA machinery. In turn, this reduced cluster provides electrons for assembly of cytosolic iron-sulfur cluster proteins. Positively controls H(2)O(2)-induced cell death.</text>
</comment>
<protein>
    <recommendedName>
        <fullName evidence="12">NADPH-dependent diflavin oxidoreductase 1</fullName>
        <ecNumber evidence="12">1.18.1.-</ecNumber>
    </recommendedName>
    <alternativeName>
        <fullName evidence="12">NADPH-dependent FMN and FAD-containing oxidoreductase</fullName>
    </alternativeName>
</protein>
<feature type="binding site" evidence="12">
    <location>
        <begin position="514"/>
        <end position="518"/>
    </location>
    <ligand>
        <name>NADP(+)</name>
        <dbReference type="ChEBI" id="CHEBI:58349"/>
    </ligand>
</feature>
<accession>A0A9W8FXX1</accession>
<feature type="binding site" evidence="12">
    <location>
        <position position="453"/>
    </location>
    <ligand>
        <name>NADP(+)</name>
        <dbReference type="ChEBI" id="CHEBI:58349"/>
    </ligand>
</feature>
<gene>
    <name evidence="12 15" type="primary">TAH18</name>
    <name evidence="15" type="ORF">GGI25_005869</name>
</gene>
<keyword evidence="12" id="KW-0496">Mitochondrion</keyword>
<feature type="binding site" evidence="12">
    <location>
        <begin position="103"/>
        <end position="112"/>
    </location>
    <ligand>
        <name>FMN</name>
        <dbReference type="ChEBI" id="CHEBI:58210"/>
    </ligand>
</feature>
<dbReference type="InterPro" id="IPR008254">
    <property type="entry name" value="Flavodoxin/NO_synth"/>
</dbReference>
<dbReference type="InterPro" id="IPR017938">
    <property type="entry name" value="Riboflavin_synthase-like_b-brl"/>
</dbReference>
<evidence type="ECO:0000313" key="16">
    <source>
        <dbReference type="Proteomes" id="UP001151518"/>
    </source>
</evidence>
<dbReference type="SUPFAM" id="SSF52343">
    <property type="entry name" value="Ferredoxin reductase-like, C-terminal NADP-linked domain"/>
    <property type="match status" value="1"/>
</dbReference>
<dbReference type="InterPro" id="IPR023173">
    <property type="entry name" value="NADPH_Cyt_P450_Rdtase_alpha"/>
</dbReference>
<dbReference type="AlphaFoldDB" id="A0A9W8FXX1"/>
<evidence type="ECO:0000256" key="12">
    <source>
        <dbReference type="HAMAP-Rule" id="MF_03178"/>
    </source>
</evidence>
<evidence type="ECO:0000256" key="10">
    <source>
        <dbReference type="ARBA" id="ARBA00059862"/>
    </source>
</evidence>
<evidence type="ECO:0000256" key="4">
    <source>
        <dbReference type="ARBA" id="ARBA00022630"/>
    </source>
</evidence>